<dbReference type="RefSeq" id="WP_046481317.1">
    <property type="nucleotide sequence ID" value="NZ_CP011132.1"/>
</dbReference>
<gene>
    <name evidence="1" type="ORF">F384_09900</name>
</gene>
<dbReference type="Proteomes" id="UP000034085">
    <property type="component" value="Chromosome"/>
</dbReference>
<name>A0A0F6RF92_CITAM</name>
<proteinExistence type="predicted"/>
<dbReference type="PATRIC" id="fig|1261127.3.peg.2062"/>
<dbReference type="AlphaFoldDB" id="A0A0F6RF92"/>
<protein>
    <submittedName>
        <fullName evidence="1">Uncharacterized protein</fullName>
    </submittedName>
</protein>
<dbReference type="HOGENOM" id="CLU_079619_0_0_6"/>
<dbReference type="KEGG" id="cama:F384_09900"/>
<evidence type="ECO:0000313" key="1">
    <source>
        <dbReference type="EMBL" id="AKE58938.1"/>
    </source>
</evidence>
<reference evidence="1 2" key="1">
    <citation type="journal article" date="2013" name="Appl. Microbiol. Biotechnol.">
        <title>Glycerol assimilation and production of 1,3-propanediol by Citrobacter amalonaticus Y19.</title>
        <authorList>
            <person name="Ainala S.K."/>
            <person name="Ashok S."/>
            <person name="Ko Y."/>
            <person name="Park S."/>
        </authorList>
    </citation>
    <scope>NUCLEOTIDE SEQUENCE [LARGE SCALE GENOMIC DNA]</scope>
    <source>
        <strain evidence="1 2">Y19</strain>
    </source>
</reference>
<dbReference type="EMBL" id="CP011132">
    <property type="protein sequence ID" value="AKE58938.1"/>
    <property type="molecule type" value="Genomic_DNA"/>
</dbReference>
<dbReference type="OrthoDB" id="6555354at2"/>
<accession>A0A0F6RF92</accession>
<organism evidence="1 2">
    <name type="scientific">Citrobacter amalonaticus Y19</name>
    <dbReference type="NCBI Taxonomy" id="1261127"/>
    <lineage>
        <taxon>Bacteria</taxon>
        <taxon>Pseudomonadati</taxon>
        <taxon>Pseudomonadota</taxon>
        <taxon>Gammaproteobacteria</taxon>
        <taxon>Enterobacterales</taxon>
        <taxon>Enterobacteriaceae</taxon>
        <taxon>Citrobacter</taxon>
    </lineage>
</organism>
<sequence>MKALPYCSRNISMPVWVTINEAANIINKKCSVAITSSDVWRYAFYGYLTLSIYFQSPIIVQKIKSEKNKLFLVEEKKGIISKLCFLSNDCLQSGWSWKLKAENEIIRPHCHVMDTPLIGCECLVAQNFLARSLGFPLPEKGQFNTCCGVLVKDKTNIFQILEYTTLGQRISQRLNCIPENQVGSYRAEIDMDSLIMNEVNYFPVYDFPRDAYFVVKRDNLEKFTDTFFPIVSKPSSQISTPLSRLLWLACKHNDITGTLINHPYKLISIFEEWARCDGITDRLSGDTLKKALKRGAPF</sequence>
<evidence type="ECO:0000313" key="2">
    <source>
        <dbReference type="Proteomes" id="UP000034085"/>
    </source>
</evidence>